<comment type="subcellular location">
    <subcellularLocation>
        <location evidence="1">Mitochondrion outer membrane</location>
        <topology evidence="1">Multi-pass membrane protein</topology>
    </subcellularLocation>
</comment>
<evidence type="ECO:0000256" key="5">
    <source>
        <dbReference type="ARBA" id="ARBA00023136"/>
    </source>
</evidence>
<sequence length="170" mass="18786">MTDVTKYLDNVYCGNNAKIIKTRRINATTVNRKILLKFYEECPFMATPIPKISSLFTKQEKPHEVTVIDNNVSKFSKSNGKDLVLGTISGWLSGMWVVRIGKVAAFGLGGSVLLLHFAAELGYIHVNWDRIRESAGQFQQCAERALSFVRRNSCFSVGFVGGVCFGVASA</sequence>
<proteinExistence type="inferred from homology"/>
<dbReference type="EMBL" id="FZQP02004444">
    <property type="protein sequence ID" value="VVD00078.1"/>
    <property type="molecule type" value="Genomic_DNA"/>
</dbReference>
<dbReference type="GO" id="GO:0000422">
    <property type="term" value="P:autophagy of mitochondrion"/>
    <property type="evidence" value="ECO:0007669"/>
    <property type="project" value="TreeGrafter"/>
</dbReference>
<evidence type="ECO:0008006" key="8">
    <source>
        <dbReference type="Google" id="ProtNLM"/>
    </source>
</evidence>
<keyword evidence="7" id="KW-1185">Reference proteome</keyword>
<dbReference type="Proteomes" id="UP000324832">
    <property type="component" value="Unassembled WGS sequence"/>
</dbReference>
<dbReference type="PANTHER" id="PTHR21346">
    <property type="entry name" value="FUN14 DOMAIN CONTAINING"/>
    <property type="match status" value="1"/>
</dbReference>
<evidence type="ECO:0000256" key="1">
    <source>
        <dbReference type="ARBA" id="ARBA00004374"/>
    </source>
</evidence>
<protein>
    <recommendedName>
        <fullName evidence="8">FUN14 domain-containing protein 1</fullName>
    </recommendedName>
</protein>
<keyword evidence="3" id="KW-0812">Transmembrane</keyword>
<evidence type="ECO:0000256" key="3">
    <source>
        <dbReference type="ARBA" id="ARBA00022692"/>
    </source>
</evidence>
<evidence type="ECO:0000313" key="7">
    <source>
        <dbReference type="Proteomes" id="UP000324832"/>
    </source>
</evidence>
<keyword evidence="5" id="KW-0472">Membrane</keyword>
<dbReference type="Pfam" id="PF04930">
    <property type="entry name" value="FUN14"/>
    <property type="match status" value="1"/>
</dbReference>
<gene>
    <name evidence="6" type="ORF">LSINAPIS_LOCUS10789</name>
</gene>
<dbReference type="GO" id="GO:0005741">
    <property type="term" value="C:mitochondrial outer membrane"/>
    <property type="evidence" value="ECO:0007669"/>
    <property type="project" value="UniProtKB-SubCell"/>
</dbReference>
<dbReference type="InterPro" id="IPR007014">
    <property type="entry name" value="FUN14"/>
</dbReference>
<organism evidence="6 7">
    <name type="scientific">Leptidea sinapis</name>
    <dbReference type="NCBI Taxonomy" id="189913"/>
    <lineage>
        <taxon>Eukaryota</taxon>
        <taxon>Metazoa</taxon>
        <taxon>Ecdysozoa</taxon>
        <taxon>Arthropoda</taxon>
        <taxon>Hexapoda</taxon>
        <taxon>Insecta</taxon>
        <taxon>Pterygota</taxon>
        <taxon>Neoptera</taxon>
        <taxon>Endopterygota</taxon>
        <taxon>Lepidoptera</taxon>
        <taxon>Glossata</taxon>
        <taxon>Ditrysia</taxon>
        <taxon>Papilionoidea</taxon>
        <taxon>Pieridae</taxon>
        <taxon>Dismorphiinae</taxon>
        <taxon>Leptidea</taxon>
    </lineage>
</organism>
<evidence type="ECO:0000313" key="6">
    <source>
        <dbReference type="EMBL" id="VVD00078.1"/>
    </source>
</evidence>
<dbReference type="PANTHER" id="PTHR21346:SF0">
    <property type="entry name" value="RE45833P"/>
    <property type="match status" value="1"/>
</dbReference>
<evidence type="ECO:0000256" key="2">
    <source>
        <dbReference type="ARBA" id="ARBA00009160"/>
    </source>
</evidence>
<comment type="similarity">
    <text evidence="2">Belongs to the FUN14 family.</text>
</comment>
<accession>A0A5E4QT13</accession>
<reference evidence="6 7" key="1">
    <citation type="submission" date="2017-07" db="EMBL/GenBank/DDBJ databases">
        <authorList>
            <person name="Talla V."/>
            <person name="Backstrom N."/>
        </authorList>
    </citation>
    <scope>NUCLEOTIDE SEQUENCE [LARGE SCALE GENOMIC DNA]</scope>
</reference>
<dbReference type="AlphaFoldDB" id="A0A5E4QT13"/>
<name>A0A5E4QT13_9NEOP</name>
<keyword evidence="4" id="KW-1133">Transmembrane helix</keyword>
<evidence type="ECO:0000256" key="4">
    <source>
        <dbReference type="ARBA" id="ARBA00022989"/>
    </source>
</evidence>